<dbReference type="InterPro" id="IPR016024">
    <property type="entry name" value="ARM-type_fold"/>
</dbReference>
<dbReference type="GO" id="GO:0005829">
    <property type="term" value="C:cytosol"/>
    <property type="evidence" value="ECO:0007669"/>
    <property type="project" value="TreeGrafter"/>
</dbReference>
<dbReference type="GO" id="GO:0005634">
    <property type="term" value="C:nucleus"/>
    <property type="evidence" value="ECO:0007669"/>
    <property type="project" value="TreeGrafter"/>
</dbReference>
<dbReference type="GO" id="GO:0110078">
    <property type="term" value="C:TTT Hsp90 cochaperone complex"/>
    <property type="evidence" value="ECO:0007669"/>
    <property type="project" value="InterPro"/>
</dbReference>
<accession>A0A6J1SMK7</accession>
<dbReference type="Proteomes" id="UP000504606">
    <property type="component" value="Unplaced"/>
</dbReference>
<dbReference type="PANTHER" id="PTHR32226:SF2">
    <property type="entry name" value="TELO2-INTERACTING PROTEIN 2"/>
    <property type="match status" value="1"/>
</dbReference>
<dbReference type="InterPro" id="IPR018870">
    <property type="entry name" value="Tti2"/>
</dbReference>
<protein>
    <submittedName>
        <fullName evidence="3">TELO2-interacting protein 2-like</fullName>
    </submittedName>
</protein>
<gene>
    <name evidence="3" type="primary">LOC113209309</name>
</gene>
<dbReference type="InterPro" id="IPR011989">
    <property type="entry name" value="ARM-like"/>
</dbReference>
<organism evidence="2 3">
    <name type="scientific">Frankliniella occidentalis</name>
    <name type="common">Western flower thrips</name>
    <name type="synonym">Euthrips occidentalis</name>
    <dbReference type="NCBI Taxonomy" id="133901"/>
    <lineage>
        <taxon>Eukaryota</taxon>
        <taxon>Metazoa</taxon>
        <taxon>Ecdysozoa</taxon>
        <taxon>Arthropoda</taxon>
        <taxon>Hexapoda</taxon>
        <taxon>Insecta</taxon>
        <taxon>Pterygota</taxon>
        <taxon>Neoptera</taxon>
        <taxon>Paraneoptera</taxon>
        <taxon>Thysanoptera</taxon>
        <taxon>Terebrantia</taxon>
        <taxon>Thripoidea</taxon>
        <taxon>Thripidae</taxon>
        <taxon>Frankliniella</taxon>
    </lineage>
</organism>
<keyword evidence="2" id="KW-1185">Reference proteome</keyword>
<dbReference type="Gene3D" id="1.25.10.10">
    <property type="entry name" value="Leucine-rich Repeat Variant"/>
    <property type="match status" value="1"/>
</dbReference>
<dbReference type="AlphaFoldDB" id="A0A6J1SMK7"/>
<dbReference type="Pfam" id="PF10521">
    <property type="entry name" value="Tti2"/>
    <property type="match status" value="1"/>
</dbReference>
<dbReference type="GeneID" id="113209309"/>
<dbReference type="RefSeq" id="XP_026282529.1">
    <property type="nucleotide sequence ID" value="XM_026426744.2"/>
</dbReference>
<evidence type="ECO:0000256" key="1">
    <source>
        <dbReference type="ARBA" id="ARBA00034736"/>
    </source>
</evidence>
<comment type="similarity">
    <text evidence="1">Belongs to the TTI2 family.</text>
</comment>
<reference evidence="3" key="1">
    <citation type="submission" date="2025-08" db="UniProtKB">
        <authorList>
            <consortium name="RefSeq"/>
        </authorList>
    </citation>
    <scope>IDENTIFICATION</scope>
    <source>
        <tissue evidence="3">Whole organism</tissue>
    </source>
</reference>
<evidence type="ECO:0000313" key="2">
    <source>
        <dbReference type="Proteomes" id="UP000504606"/>
    </source>
</evidence>
<dbReference type="PANTHER" id="PTHR32226">
    <property type="entry name" value="TELO2-INTERACTING PROTEIN 2"/>
    <property type="match status" value="1"/>
</dbReference>
<dbReference type="KEGG" id="foc:113209309"/>
<dbReference type="SUPFAM" id="SSF48371">
    <property type="entry name" value="ARM repeat"/>
    <property type="match status" value="1"/>
</dbReference>
<proteinExistence type="inferred from homology"/>
<dbReference type="OrthoDB" id="6417021at2759"/>
<name>A0A6J1SMK7_FRAOC</name>
<sequence>MTTDVLLSNISSDTNILNAFSFEEYISPSVWASFIKVVNASLLPEQTYGEDRPSEDNDFVCFREKVLHGLEALSNFMNKYATSTVPQSFSRDAMVGLLILYAEHSSPEIWTSNDSRNILASCSRVLCSIFGCTSPSELLLGQCQNTNGPCFKQALLLLRPKLLRNSWRKHPGAVASYKWLLFQVYAPNLSEYLDVVSPTALIILDDHDIERRLIGLDCVSHIIGNVTRTEMCQRGLHTVFYEALAPLLLQHHVQQIEPTVSCLIKLLSVTERGYTRSTEPGMWDQFDKTISTLIDRMVIEDQIPLRLAYIKSLGPLMTAMGPSVIRWSKPLLSVFDGYLSKESFDTREYALQALQSFLNLTALRINKNGDAILFLLLRALQDISTEINEKSVQPIIPELIKENIILIKKLAPAEFKSVQEELSQLSANSYMKNFLLGISAA</sequence>
<evidence type="ECO:0000313" key="3">
    <source>
        <dbReference type="RefSeq" id="XP_026282529.1"/>
    </source>
</evidence>